<feature type="compositionally biased region" description="Polar residues" evidence="1">
    <location>
        <begin position="1"/>
        <end position="10"/>
    </location>
</feature>
<feature type="compositionally biased region" description="Basic and acidic residues" evidence="1">
    <location>
        <begin position="12"/>
        <end position="25"/>
    </location>
</feature>
<feature type="region of interest" description="Disordered" evidence="1">
    <location>
        <begin position="284"/>
        <end position="311"/>
    </location>
</feature>
<feature type="region of interest" description="Disordered" evidence="1">
    <location>
        <begin position="608"/>
        <end position="634"/>
    </location>
</feature>
<reference evidence="2" key="1">
    <citation type="submission" date="2021-03" db="EMBL/GenBank/DDBJ databases">
        <authorList>
            <person name="Tagirdzhanova G."/>
        </authorList>
    </citation>
    <scope>NUCLEOTIDE SEQUENCE</scope>
</reference>
<keyword evidence="3" id="KW-1185">Reference proteome</keyword>
<feature type="compositionally biased region" description="Basic and acidic residues" evidence="1">
    <location>
        <begin position="246"/>
        <end position="258"/>
    </location>
</feature>
<feature type="compositionally biased region" description="Basic and acidic residues" evidence="1">
    <location>
        <begin position="498"/>
        <end position="536"/>
    </location>
</feature>
<feature type="compositionally biased region" description="Polar residues" evidence="1">
    <location>
        <begin position="290"/>
        <end position="299"/>
    </location>
</feature>
<organism evidence="2 3">
    <name type="scientific">Imshaugia aleurites</name>
    <dbReference type="NCBI Taxonomy" id="172621"/>
    <lineage>
        <taxon>Eukaryota</taxon>
        <taxon>Fungi</taxon>
        <taxon>Dikarya</taxon>
        <taxon>Ascomycota</taxon>
        <taxon>Pezizomycotina</taxon>
        <taxon>Lecanoromycetes</taxon>
        <taxon>OSLEUM clade</taxon>
        <taxon>Lecanoromycetidae</taxon>
        <taxon>Lecanorales</taxon>
        <taxon>Lecanorineae</taxon>
        <taxon>Parmeliaceae</taxon>
        <taxon>Imshaugia</taxon>
    </lineage>
</organism>
<dbReference type="EMBL" id="CAJPDT010000005">
    <property type="protein sequence ID" value="CAF9908974.1"/>
    <property type="molecule type" value="Genomic_DNA"/>
</dbReference>
<feature type="compositionally biased region" description="Low complexity" evidence="1">
    <location>
        <begin position="34"/>
        <end position="45"/>
    </location>
</feature>
<accession>A0A8H3EM31</accession>
<evidence type="ECO:0000313" key="2">
    <source>
        <dbReference type="EMBL" id="CAF9908974.1"/>
    </source>
</evidence>
<feature type="region of interest" description="Disordered" evidence="1">
    <location>
        <begin position="568"/>
        <end position="591"/>
    </location>
</feature>
<dbReference type="Proteomes" id="UP000664534">
    <property type="component" value="Unassembled WGS sequence"/>
</dbReference>
<feature type="region of interest" description="Disordered" evidence="1">
    <location>
        <begin position="1"/>
        <end position="49"/>
    </location>
</feature>
<name>A0A8H3EM31_9LECA</name>
<feature type="region of interest" description="Disordered" evidence="1">
    <location>
        <begin position="487"/>
        <end position="536"/>
    </location>
</feature>
<dbReference type="AlphaFoldDB" id="A0A8H3EM31"/>
<feature type="region of interest" description="Disordered" evidence="1">
    <location>
        <begin position="649"/>
        <end position="748"/>
    </location>
</feature>
<comment type="caution">
    <text evidence="2">The sequence shown here is derived from an EMBL/GenBank/DDBJ whole genome shotgun (WGS) entry which is preliminary data.</text>
</comment>
<evidence type="ECO:0000256" key="1">
    <source>
        <dbReference type="SAM" id="MobiDB-lite"/>
    </source>
</evidence>
<protein>
    <submittedName>
        <fullName evidence="2">Uncharacterized protein</fullName>
    </submittedName>
</protein>
<sequence length="748" mass="81506">MESASPSYATTEARKDTVENVEGSRNKLNTPPTSSAEIFSPASSSKRAQLRYASLAGSPSAVRGFGSPPAGFGAGLPNVPSPITTTIMQRPAPPPQSTNADDIREPLPVTQLPGITETLKNLTPNQANQSPLMLPGRPAPIATNIFVVPPSVGAPFGGDIQQGSSDRKETVPLLNIYTRRADQIGPSHHIPGIGHLGDLLAPPGWKPGDEPIDEVEAQKLFQASRLKAKQMLDEGMSESGQLSGVDQEKRRPEQDAQYHTQRNLDELVLIERVKLHKFWQERKQKHFHQIHSQPPQNRQAEPKPRIRPQPLQPPVETSMTAYQRHQQSLIPASPHLYAPSPPLSGGALNARINFMQQGLHIPQGSPMSPTFLDPGLVPQTLEAVYSCYARNQVIIMNMNNENERFLTQWSARFQVPRSQDPVAPGIIPFITGQRAAPFGSIHYGYVPQEPRPWTPSQARHEGMPDLAAQTHQFRQLPFASNRSSNLRQEYGKAPSHPANRDGPFRHPGGETNTPERETQAVKTPEPTKRGRIPKAEKKKTWYADEIAEADLPTSVISQAAMKAGMDFMNNEGRKQTPPKPRGRRGMPVIDPKKGFAVSADAARALIAKGAGDARPKQDSGALKATTKEPVAVAAPSNPVVADYRTVFYPNSRAPVTSVPTLQRDEDTISAPNSAVSGPSSDTPDDPNDTNYGQGAQHKPVTPRNPTRNAPPPRKAASTTGRKRKSIEAPAPAKKRTRHSVDGTADDER</sequence>
<evidence type="ECO:0000313" key="3">
    <source>
        <dbReference type="Proteomes" id="UP000664534"/>
    </source>
</evidence>
<feature type="region of interest" description="Disordered" evidence="1">
    <location>
        <begin position="235"/>
        <end position="258"/>
    </location>
</feature>
<gene>
    <name evidence="2" type="ORF">IMSHALPRED_007551</name>
</gene>
<proteinExistence type="predicted"/>
<dbReference type="OrthoDB" id="5416011at2759"/>